<gene>
    <name evidence="1" type="ORF">PG999_013603</name>
</gene>
<dbReference type="Proteomes" id="UP001392437">
    <property type="component" value="Unassembled WGS sequence"/>
</dbReference>
<keyword evidence="2" id="KW-1185">Reference proteome</keyword>
<dbReference type="PANTHER" id="PTHR38846:SF1">
    <property type="entry name" value="C3H1-TYPE DOMAIN-CONTAINING PROTEIN"/>
    <property type="match status" value="1"/>
</dbReference>
<proteinExistence type="predicted"/>
<dbReference type="AlphaFoldDB" id="A0AAW0Q4K3"/>
<protein>
    <recommendedName>
        <fullName evidence="3">Integrase</fullName>
    </recommendedName>
</protein>
<evidence type="ECO:0000313" key="2">
    <source>
        <dbReference type="Proteomes" id="UP001392437"/>
    </source>
</evidence>
<sequence>MAKKHNKKLAIVRQWNQYIQDGALENWQRLLKDLGLEGEFRSKNQCRKALKKIWVNIYDFLEAVKVGKPVPRFKTEAELSHYTLRTDRVFPKKHITKGSPLANLMAHIVG</sequence>
<evidence type="ECO:0000313" key="1">
    <source>
        <dbReference type="EMBL" id="KAK8095581.1"/>
    </source>
</evidence>
<reference evidence="1 2" key="1">
    <citation type="submission" date="2023-01" db="EMBL/GenBank/DDBJ databases">
        <title>Analysis of 21 Apiospora genomes using comparative genomics revels a genus with tremendous synthesis potential of carbohydrate active enzymes and secondary metabolites.</title>
        <authorList>
            <person name="Sorensen T."/>
        </authorList>
    </citation>
    <scope>NUCLEOTIDE SEQUENCE [LARGE SCALE GENOMIC DNA]</scope>
    <source>
        <strain evidence="1 2">CBS 117206</strain>
    </source>
</reference>
<organism evidence="1 2">
    <name type="scientific">Apiospora kogelbergensis</name>
    <dbReference type="NCBI Taxonomy" id="1337665"/>
    <lineage>
        <taxon>Eukaryota</taxon>
        <taxon>Fungi</taxon>
        <taxon>Dikarya</taxon>
        <taxon>Ascomycota</taxon>
        <taxon>Pezizomycotina</taxon>
        <taxon>Sordariomycetes</taxon>
        <taxon>Xylariomycetidae</taxon>
        <taxon>Amphisphaeriales</taxon>
        <taxon>Apiosporaceae</taxon>
        <taxon>Apiospora</taxon>
    </lineage>
</organism>
<dbReference type="PANTHER" id="PTHR38846">
    <property type="entry name" value="C3H1-TYPE DOMAIN-CONTAINING PROTEIN"/>
    <property type="match status" value="1"/>
</dbReference>
<name>A0AAW0Q4K3_9PEZI</name>
<dbReference type="EMBL" id="JAQQWP010000011">
    <property type="protein sequence ID" value="KAK8095581.1"/>
    <property type="molecule type" value="Genomic_DNA"/>
</dbReference>
<evidence type="ECO:0008006" key="3">
    <source>
        <dbReference type="Google" id="ProtNLM"/>
    </source>
</evidence>
<accession>A0AAW0Q4K3</accession>
<comment type="caution">
    <text evidence="1">The sequence shown here is derived from an EMBL/GenBank/DDBJ whole genome shotgun (WGS) entry which is preliminary data.</text>
</comment>